<dbReference type="Gene3D" id="3.10.180.10">
    <property type="entry name" value="2,3-Dihydroxybiphenyl 1,2-Dioxygenase, domain 1"/>
    <property type="match status" value="1"/>
</dbReference>
<dbReference type="HOGENOM" id="CLU_099500_1_0_1"/>
<name>A0A086T9G6_HAPC1</name>
<reference evidence="3" key="1">
    <citation type="journal article" date="2014" name="Genome Announc.">
        <title>Genome sequence and annotation of Acremonium chrysogenum, producer of the beta-lactam antibiotic cephalosporin C.</title>
        <authorList>
            <person name="Terfehr D."/>
            <person name="Dahlmann T.A."/>
            <person name="Specht T."/>
            <person name="Zadra I."/>
            <person name="Kuernsteiner H."/>
            <person name="Kueck U."/>
        </authorList>
    </citation>
    <scope>NUCLEOTIDE SEQUENCE [LARGE SCALE GENOMIC DNA]</scope>
    <source>
        <strain evidence="3">ATCC 11550 / CBS 779.69 / DSM 880 / IAM 14645 / JCM 23072 / IMI 49137</strain>
    </source>
</reference>
<gene>
    <name evidence="2" type="ORF">ACRE_031460</name>
</gene>
<accession>A0A086T9G6</accession>
<dbReference type="InterPro" id="IPR004360">
    <property type="entry name" value="Glyas_Fos-R_dOase_dom"/>
</dbReference>
<evidence type="ECO:0000313" key="2">
    <source>
        <dbReference type="EMBL" id="KFH45998.1"/>
    </source>
</evidence>
<comment type="caution">
    <text evidence="2">The sequence shown here is derived from an EMBL/GenBank/DDBJ whole genome shotgun (WGS) entry which is preliminary data.</text>
</comment>
<dbReference type="OrthoDB" id="16820at2759"/>
<organism evidence="2 3">
    <name type="scientific">Hapsidospora chrysogenum (strain ATCC 11550 / CBS 779.69 / DSM 880 / IAM 14645 / JCM 23072 / IMI 49137)</name>
    <name type="common">Acremonium chrysogenum</name>
    <dbReference type="NCBI Taxonomy" id="857340"/>
    <lineage>
        <taxon>Eukaryota</taxon>
        <taxon>Fungi</taxon>
        <taxon>Dikarya</taxon>
        <taxon>Ascomycota</taxon>
        <taxon>Pezizomycotina</taxon>
        <taxon>Sordariomycetes</taxon>
        <taxon>Hypocreomycetidae</taxon>
        <taxon>Hypocreales</taxon>
        <taxon>Bionectriaceae</taxon>
        <taxon>Hapsidospora</taxon>
    </lineage>
</organism>
<dbReference type="AlphaFoldDB" id="A0A086T9G6"/>
<dbReference type="PROSITE" id="PS51819">
    <property type="entry name" value="VOC"/>
    <property type="match status" value="1"/>
</dbReference>
<proteinExistence type="predicted"/>
<dbReference type="EMBL" id="JPKY01000024">
    <property type="protein sequence ID" value="KFH45998.1"/>
    <property type="molecule type" value="Genomic_DNA"/>
</dbReference>
<protein>
    <recommendedName>
        <fullName evidence="1">VOC domain-containing protein</fullName>
    </recommendedName>
</protein>
<dbReference type="Proteomes" id="UP000029964">
    <property type="component" value="Unassembled WGS sequence"/>
</dbReference>
<sequence length="142" mass="15962">MAPKLEQIVETILYTDDAPRLARWYKDVMGLEPFMETKRVAMFALPNSTLLLLFDRNEVTEDKECPGEGVIPKHGCPTGLGQHIAFGCGGLDEIAEWEAHFKAKQVPIIATMDWKQGGRSLYVKDSEGHVIEVITRGVWKAY</sequence>
<evidence type="ECO:0000259" key="1">
    <source>
        <dbReference type="PROSITE" id="PS51819"/>
    </source>
</evidence>
<dbReference type="SUPFAM" id="SSF54593">
    <property type="entry name" value="Glyoxalase/Bleomycin resistance protein/Dihydroxybiphenyl dioxygenase"/>
    <property type="match status" value="1"/>
</dbReference>
<dbReference type="InterPro" id="IPR037523">
    <property type="entry name" value="VOC_core"/>
</dbReference>
<evidence type="ECO:0000313" key="3">
    <source>
        <dbReference type="Proteomes" id="UP000029964"/>
    </source>
</evidence>
<keyword evidence="3" id="KW-1185">Reference proteome</keyword>
<dbReference type="InterPro" id="IPR029068">
    <property type="entry name" value="Glyas_Bleomycin-R_OHBP_Dase"/>
</dbReference>
<feature type="domain" description="VOC" evidence="1">
    <location>
        <begin position="4"/>
        <end position="136"/>
    </location>
</feature>
<dbReference type="Pfam" id="PF00903">
    <property type="entry name" value="Glyoxalase"/>
    <property type="match status" value="1"/>
</dbReference>
<dbReference type="STRING" id="857340.A0A086T9G6"/>